<protein>
    <submittedName>
        <fullName evidence="2">Uncharacterized protein</fullName>
    </submittedName>
</protein>
<dbReference type="AlphaFoldDB" id="A0A2Z2NHA5"/>
<evidence type="ECO:0000256" key="1">
    <source>
        <dbReference type="SAM" id="Phobius"/>
    </source>
</evidence>
<evidence type="ECO:0000313" key="3">
    <source>
        <dbReference type="Proteomes" id="UP000250079"/>
    </source>
</evidence>
<sequence length="96" mass="10318">MILLFVVAVFLGTVFLGVPLVWAILLTTVLPIIVFDLGYPLQALYLNVADLFLAGIVPGAMFGIAFIPSIPRIPRRSGRGGIGMLYIYLVIVDPSG</sequence>
<dbReference type="RefSeq" id="WP_088916057.1">
    <property type="nucleotide sequence ID" value="NZ_CP018632.1"/>
</dbReference>
<reference evidence="2 3" key="1">
    <citation type="submission" date="2016-12" db="EMBL/GenBank/DDBJ databases">
        <authorList>
            <person name="Song W.-J."/>
            <person name="Kurnit D.M."/>
        </authorList>
    </citation>
    <scope>NUCLEOTIDE SEQUENCE [LARGE SCALE GENOMIC DNA]</scope>
    <source>
        <strain evidence="2 3">IMCC3135</strain>
    </source>
</reference>
<keyword evidence="1" id="KW-0812">Transmembrane</keyword>
<dbReference type="EMBL" id="CP018632">
    <property type="protein sequence ID" value="ASJ70519.1"/>
    <property type="molecule type" value="Genomic_DNA"/>
</dbReference>
<accession>A0A2Z2NHA5</accession>
<gene>
    <name evidence="2" type="ORF">IMCC3135_02025</name>
</gene>
<name>A0A2Z2NHA5_9GAMM</name>
<proteinExistence type="predicted"/>
<feature type="transmembrane region" description="Helical" evidence="1">
    <location>
        <begin position="47"/>
        <end position="67"/>
    </location>
</feature>
<evidence type="ECO:0000313" key="2">
    <source>
        <dbReference type="EMBL" id="ASJ70519.1"/>
    </source>
</evidence>
<keyword evidence="1" id="KW-0472">Membrane</keyword>
<dbReference type="Proteomes" id="UP000250079">
    <property type="component" value="Chromosome"/>
</dbReference>
<keyword evidence="1" id="KW-1133">Transmembrane helix</keyword>
<keyword evidence="3" id="KW-1185">Reference proteome</keyword>
<organism evidence="2 3">
    <name type="scientific">Granulosicoccus antarcticus IMCC3135</name>
    <dbReference type="NCBI Taxonomy" id="1192854"/>
    <lineage>
        <taxon>Bacteria</taxon>
        <taxon>Pseudomonadati</taxon>
        <taxon>Pseudomonadota</taxon>
        <taxon>Gammaproteobacteria</taxon>
        <taxon>Chromatiales</taxon>
        <taxon>Granulosicoccaceae</taxon>
        <taxon>Granulosicoccus</taxon>
    </lineage>
</organism>
<dbReference type="KEGG" id="gai:IMCC3135_02025"/>